<dbReference type="AlphaFoldDB" id="A0A7J7J269"/>
<reference evidence="1" key="1">
    <citation type="submission" date="2020-06" db="EMBL/GenBank/DDBJ databases">
        <title>Draft genome of Bugula neritina, a colonial animal packing powerful symbionts and potential medicines.</title>
        <authorList>
            <person name="Rayko M."/>
        </authorList>
    </citation>
    <scope>NUCLEOTIDE SEQUENCE [LARGE SCALE GENOMIC DNA]</scope>
    <source>
        <strain evidence="1">Kwan_BN1</strain>
    </source>
</reference>
<dbReference type="EMBL" id="VXIV02003210">
    <property type="protein sequence ID" value="KAF6019836.1"/>
    <property type="molecule type" value="Genomic_DNA"/>
</dbReference>
<proteinExistence type="predicted"/>
<protein>
    <submittedName>
        <fullName evidence="1">Uncharacterized protein</fullName>
    </submittedName>
</protein>
<sequence>MSRILKNACLFSCLFVIGYEFMFHSLSSFGNTLVFLRNNTTFSFEDRKIKRTIRNMWKKGQQDHKYNLDQAIGGRCTMHVNSTDVWN</sequence>
<organism evidence="1 2">
    <name type="scientific">Bugula neritina</name>
    <name type="common">Brown bryozoan</name>
    <name type="synonym">Sertularia neritina</name>
    <dbReference type="NCBI Taxonomy" id="10212"/>
    <lineage>
        <taxon>Eukaryota</taxon>
        <taxon>Metazoa</taxon>
        <taxon>Spiralia</taxon>
        <taxon>Lophotrochozoa</taxon>
        <taxon>Bryozoa</taxon>
        <taxon>Gymnolaemata</taxon>
        <taxon>Cheilostomatida</taxon>
        <taxon>Flustrina</taxon>
        <taxon>Buguloidea</taxon>
        <taxon>Bugulidae</taxon>
        <taxon>Bugula</taxon>
    </lineage>
</organism>
<evidence type="ECO:0000313" key="2">
    <source>
        <dbReference type="Proteomes" id="UP000593567"/>
    </source>
</evidence>
<dbReference type="Proteomes" id="UP000593567">
    <property type="component" value="Unassembled WGS sequence"/>
</dbReference>
<evidence type="ECO:0000313" key="1">
    <source>
        <dbReference type="EMBL" id="KAF6019836.1"/>
    </source>
</evidence>
<name>A0A7J7J269_BUGNE</name>
<accession>A0A7J7J269</accession>
<keyword evidence="2" id="KW-1185">Reference proteome</keyword>
<comment type="caution">
    <text evidence="1">The sequence shown here is derived from an EMBL/GenBank/DDBJ whole genome shotgun (WGS) entry which is preliminary data.</text>
</comment>
<gene>
    <name evidence="1" type="ORF">EB796_021875</name>
</gene>